<dbReference type="InterPro" id="IPR019775">
    <property type="entry name" value="WD40_repeat_CS"/>
</dbReference>
<evidence type="ECO:0000313" key="21">
    <source>
        <dbReference type="Ensembl" id="ENSAMXP00005002059.1"/>
    </source>
</evidence>
<feature type="compositionally biased region" description="Acidic residues" evidence="19">
    <location>
        <begin position="562"/>
        <end position="591"/>
    </location>
</feature>
<dbReference type="InterPro" id="IPR027417">
    <property type="entry name" value="P-loop_NTPase"/>
</dbReference>
<evidence type="ECO:0000256" key="13">
    <source>
        <dbReference type="ARBA" id="ARBA00023175"/>
    </source>
</evidence>
<dbReference type="FunFam" id="2.130.10.10:FF:000233">
    <property type="entry name" value="Kinesin family member 21A"/>
    <property type="match status" value="1"/>
</dbReference>
<dbReference type="PROSITE" id="PS50294">
    <property type="entry name" value="WD_REPEATS_REGION"/>
    <property type="match status" value="2"/>
</dbReference>
<feature type="domain" description="Kinesin motor" evidence="20">
    <location>
        <begin position="1"/>
        <end position="370"/>
    </location>
</feature>
<evidence type="ECO:0000256" key="15">
    <source>
        <dbReference type="ARBA" id="ARBA00023273"/>
    </source>
</evidence>
<dbReference type="GO" id="GO:0051231">
    <property type="term" value="P:spindle elongation"/>
    <property type="evidence" value="ECO:0007669"/>
    <property type="project" value="TreeGrafter"/>
</dbReference>
<dbReference type="Ensembl" id="ENSAMXT00005002290.1">
    <property type="protein sequence ID" value="ENSAMXP00005002059.1"/>
    <property type="gene ID" value="ENSAMXG00005000662.1"/>
</dbReference>
<evidence type="ECO:0000256" key="8">
    <source>
        <dbReference type="ARBA" id="ARBA00022701"/>
    </source>
</evidence>
<dbReference type="GO" id="GO:0030426">
    <property type="term" value="C:growth cone"/>
    <property type="evidence" value="ECO:0007669"/>
    <property type="project" value="UniProtKB-SubCell"/>
</dbReference>
<feature type="region of interest" description="Disordered" evidence="19">
    <location>
        <begin position="551"/>
        <end position="591"/>
    </location>
</feature>
<evidence type="ECO:0000256" key="3">
    <source>
        <dbReference type="ARBA" id="ARBA00004489"/>
    </source>
</evidence>
<dbReference type="SMART" id="SM00320">
    <property type="entry name" value="WD40"/>
    <property type="match status" value="7"/>
</dbReference>
<reference evidence="21" key="1">
    <citation type="submission" date="2025-08" db="UniProtKB">
        <authorList>
            <consortium name="Ensembl"/>
        </authorList>
    </citation>
    <scope>IDENTIFICATION</scope>
</reference>
<feature type="region of interest" description="Disordered" evidence="19">
    <location>
        <begin position="1065"/>
        <end position="1092"/>
    </location>
</feature>
<protein>
    <submittedName>
        <fullName evidence="21">Kinesin family member 21A</fullName>
    </submittedName>
</protein>
<dbReference type="CDD" id="cd00200">
    <property type="entry name" value="WD40"/>
    <property type="match status" value="1"/>
</dbReference>
<dbReference type="GO" id="GO:0003777">
    <property type="term" value="F:microtubule motor activity"/>
    <property type="evidence" value="ECO:0007669"/>
    <property type="project" value="InterPro"/>
</dbReference>
<dbReference type="InterPro" id="IPR019821">
    <property type="entry name" value="Kinesin_motor_CS"/>
</dbReference>
<feature type="compositionally biased region" description="Basic residues" evidence="19">
    <location>
        <begin position="884"/>
        <end position="893"/>
    </location>
</feature>
<dbReference type="Pfam" id="PF23204">
    <property type="entry name" value="KIF21A_2nd"/>
    <property type="match status" value="1"/>
</dbReference>
<dbReference type="Pfam" id="PF00225">
    <property type="entry name" value="Kinesin"/>
    <property type="match status" value="1"/>
</dbReference>
<evidence type="ECO:0000256" key="9">
    <source>
        <dbReference type="ARBA" id="ARBA00022737"/>
    </source>
</evidence>
<dbReference type="PANTHER" id="PTHR47969:SF31">
    <property type="entry name" value="KINESIN FAMILY MEMBER 21A"/>
    <property type="match status" value="1"/>
</dbReference>
<evidence type="ECO:0000256" key="1">
    <source>
        <dbReference type="ARBA" id="ARBA00004245"/>
    </source>
</evidence>
<dbReference type="PROSITE" id="PS00411">
    <property type="entry name" value="KINESIN_MOTOR_1"/>
    <property type="match status" value="1"/>
</dbReference>
<dbReference type="GO" id="GO:0048731">
    <property type="term" value="P:system development"/>
    <property type="evidence" value="ECO:0007669"/>
    <property type="project" value="UniProtKB-ARBA"/>
</dbReference>
<keyword evidence="8" id="KW-0493">Microtubule</keyword>
<dbReference type="CDD" id="cd01372">
    <property type="entry name" value="KISc_KIF4"/>
    <property type="match status" value="1"/>
</dbReference>
<dbReference type="Pfam" id="PF00400">
    <property type="entry name" value="WD40"/>
    <property type="match status" value="3"/>
</dbReference>
<dbReference type="GO" id="GO:0007018">
    <property type="term" value="P:microtubule-based movement"/>
    <property type="evidence" value="ECO:0007669"/>
    <property type="project" value="InterPro"/>
</dbReference>
<evidence type="ECO:0000256" key="16">
    <source>
        <dbReference type="PROSITE-ProRule" id="PRU00221"/>
    </source>
</evidence>
<dbReference type="InterPro" id="IPR036961">
    <property type="entry name" value="Kinesin_motor_dom_sf"/>
</dbReference>
<dbReference type="InterPro" id="IPR056533">
    <property type="entry name" value="KIF21A/B_hel_1"/>
</dbReference>
<keyword evidence="13 17" id="KW-0505">Motor protein</keyword>
<keyword evidence="7 16" id="KW-0853">WD repeat</keyword>
<dbReference type="FunFam" id="3.40.850.10:FF:000011">
    <property type="entry name" value="Kinesin family member 21A"/>
    <property type="match status" value="1"/>
</dbReference>
<keyword evidence="11 17" id="KW-0067">ATP-binding</keyword>
<comment type="similarity">
    <text evidence="17">Belongs to the TRAFAC class myosin-kinesin ATPase superfamily. Kinesin family.</text>
</comment>
<dbReference type="PRINTS" id="PR00380">
    <property type="entry name" value="KINESINHEAVY"/>
</dbReference>
<feature type="region of interest" description="Disordered" evidence="19">
    <location>
        <begin position="1112"/>
        <end position="1138"/>
    </location>
</feature>
<evidence type="ECO:0000313" key="22">
    <source>
        <dbReference type="Proteomes" id="UP000694621"/>
    </source>
</evidence>
<keyword evidence="6" id="KW-0597">Phosphoprotein</keyword>
<dbReference type="GO" id="GO:0030425">
    <property type="term" value="C:dendrite"/>
    <property type="evidence" value="ECO:0007669"/>
    <property type="project" value="UniProtKB-SubCell"/>
</dbReference>
<keyword evidence="12 18" id="KW-0175">Coiled coil</keyword>
<evidence type="ECO:0000256" key="19">
    <source>
        <dbReference type="SAM" id="MobiDB-lite"/>
    </source>
</evidence>
<feature type="region of interest" description="Disordered" evidence="19">
    <location>
        <begin position="805"/>
        <end position="829"/>
    </location>
</feature>
<dbReference type="InterPro" id="IPR001680">
    <property type="entry name" value="WD40_rpt"/>
</dbReference>
<proteinExistence type="inferred from homology"/>
<dbReference type="PANTHER" id="PTHR47969">
    <property type="entry name" value="CHROMOSOME-ASSOCIATED KINESIN KIF4A-RELATED"/>
    <property type="match status" value="1"/>
</dbReference>
<evidence type="ECO:0000256" key="17">
    <source>
        <dbReference type="PROSITE-ProRule" id="PRU00283"/>
    </source>
</evidence>
<dbReference type="GO" id="GO:0005524">
    <property type="term" value="F:ATP binding"/>
    <property type="evidence" value="ECO:0007669"/>
    <property type="project" value="UniProtKB-UniRule"/>
</dbReference>
<evidence type="ECO:0000256" key="6">
    <source>
        <dbReference type="ARBA" id="ARBA00022553"/>
    </source>
</evidence>
<evidence type="ECO:0000256" key="5">
    <source>
        <dbReference type="ARBA" id="ARBA00022490"/>
    </source>
</evidence>
<dbReference type="GO" id="GO:0005874">
    <property type="term" value="C:microtubule"/>
    <property type="evidence" value="ECO:0007669"/>
    <property type="project" value="UniProtKB-KW"/>
</dbReference>
<dbReference type="InterPro" id="IPR056532">
    <property type="entry name" value="KIF21A/B_hel_2"/>
</dbReference>
<dbReference type="Proteomes" id="UP000694621">
    <property type="component" value="Unplaced"/>
</dbReference>
<dbReference type="SUPFAM" id="SSF46579">
    <property type="entry name" value="Prefoldin"/>
    <property type="match status" value="1"/>
</dbReference>
<dbReference type="GO" id="GO:0008017">
    <property type="term" value="F:microtubule binding"/>
    <property type="evidence" value="ECO:0007669"/>
    <property type="project" value="InterPro"/>
</dbReference>
<dbReference type="PROSITE" id="PS50067">
    <property type="entry name" value="KINESIN_MOTOR_2"/>
    <property type="match status" value="1"/>
</dbReference>
<dbReference type="SUPFAM" id="SSF52540">
    <property type="entry name" value="P-loop containing nucleoside triphosphate hydrolases"/>
    <property type="match status" value="1"/>
</dbReference>
<dbReference type="InterPro" id="IPR001752">
    <property type="entry name" value="Kinesin_motor_dom"/>
</dbReference>
<dbReference type="InterPro" id="IPR036322">
    <property type="entry name" value="WD40_repeat_dom_sf"/>
</dbReference>
<keyword evidence="9" id="KW-0677">Repeat</keyword>
<keyword evidence="5" id="KW-0963">Cytoplasm</keyword>
<evidence type="ECO:0000256" key="7">
    <source>
        <dbReference type="ARBA" id="ARBA00022574"/>
    </source>
</evidence>
<dbReference type="SUPFAM" id="SSF50978">
    <property type="entry name" value="WD40 repeat-like"/>
    <property type="match status" value="1"/>
</dbReference>
<dbReference type="PROSITE" id="PS50082">
    <property type="entry name" value="WD_REPEATS_2"/>
    <property type="match status" value="3"/>
</dbReference>
<dbReference type="GO" id="GO:0005875">
    <property type="term" value="C:microtubule associated complex"/>
    <property type="evidence" value="ECO:0007669"/>
    <property type="project" value="TreeGrafter"/>
</dbReference>
<evidence type="ECO:0000256" key="4">
    <source>
        <dbReference type="ARBA" id="ARBA00004624"/>
    </source>
</evidence>
<dbReference type="GO" id="GO:0007052">
    <property type="term" value="P:mitotic spindle organization"/>
    <property type="evidence" value="ECO:0007669"/>
    <property type="project" value="TreeGrafter"/>
</dbReference>
<dbReference type="Pfam" id="PF25764">
    <property type="entry name" value="KIF21A_4th"/>
    <property type="match status" value="1"/>
</dbReference>
<sequence>NPGNPDSLNFRRNNDRTSLAREKIEGCHICTFVTPGEPQVILGKDKAFTFDYVFDMDSQQDTIYSNCTEKLIEGCFEGYNATIFAYGQTGSGKTYTMGTGFDVSIPDDELGIIPRAVSHLFKGIEQRRQAATDQGRPVPEFKISAQFLELYNEEVLDLFDSTRDLEARKQKSHIKIHEDATGGIYTVGVTTRTVSSEAEMMQCLKLGALSRTTASTQMNVQSSRSHAIFTIHLCQVRVCTTSDNVRSTDNRLANGSSDMEEFETLTAKFHFVDLAGSERLKRTGATGDRAKEGISINCGLLALGNVISALGDRSKRSTHVPYRDSKLTRLLQDSLGGNSQTVMIACTSPSDRDFMETLNTLKYANRARNIKNKVVVNQDKASQQISALRTEIARLQMELMEYRTGKRMIGEDGMESINDMYHENSMLQTENNNLRVRVKAMQETIDAQRARLTQLLSDQANQVLAKVGEGSEEIGKMIQNYIKEIEDLRAKLLESEAVNENLRKNLSRATTRTSFYGGPGGFSPALLGPDPTQETSDIIELAKKDLEKLKRREKKKKKSDHDEGEEEEEDDDEEEMDAEESSEDSDSELDEKENFQADLANITCEIAIKQKLIDELENSQRRLHTLKQQYEQKLMMLQSKIRDTQLERDRVLHNMGYMESGSEDKAKRIKAEYEKKLSVMNKELQKLQAAQKEHARLLKNQSQYEKQLKKLQQEVTEMKKTKVRLMKQMKEQQEKNRMAESRRNREIAMLKKDQRKQEHQLKLLEAQKRQQELILRRKTEEVTTLRRQVRPMSGKVNRKVSLPETLSDSAHRPPTGRIHGSGAPNGTRLYHRRPVGVYSTRVARVKWQSLERRISDIIMQRMTISNMEADMNRLLKQREDLTRRREKLSRKKERLAAEGPEGEKAVQTLSEELESLLANIDYINDSIADCQANIMQMEEAKEEGETVDVSAVIGSCTLSEARFLLDHFMTMAINKGLQAAQKESQIKVMEGRLKQTEINSATQNQLLFHMLKEKAEFNPELDALLGNALQGEADLEPSLLALLILLVQARRRTTTQMELLYANSCDSGPDTPSGDFAGPLHPTAETPEGPSDLESAGNAVRDYMVPTAGFSSRMGSITSGSRPPTGVEKRVPESSPLTRRKTYDKGQAAGLEDNPLFEISLCLFLRGVINPVPVSKSSRGATLQCVHVAEGHSKAVLCVDSTDDLLFTGSKDRTCKVWNLVTGQEIMSLGGHPNNVVSVRYSSSLVFTVSTSYIKVWDIRDSAKCIRTLASSGQVSSGDACAATTNRTVTIPTGENQINQISLNPTGTVLYAAAGNSVRMWDLRRFVSTGKLTGHLGPVMCLTVDHSGNGQDLVITGSKDHYIKMFDVTEGALGSISPTHNFEPPHYDGIESVVVQGDCLFSGSRDNGIKKWDLAHKDLQQQVPNAHRDWVCALGVVPGSPALLSGCRGGVLKLWHTDTLSALGELRGHESPINSISTNNSLVFTASDDRTVKIWRARGALDSTTEMTDMADESASN</sequence>
<keyword evidence="15" id="KW-0966">Cell projection</keyword>
<evidence type="ECO:0000256" key="12">
    <source>
        <dbReference type="ARBA" id="ARBA00023054"/>
    </source>
</evidence>
<dbReference type="SUPFAM" id="SSF48371">
    <property type="entry name" value="ARM repeat"/>
    <property type="match status" value="1"/>
</dbReference>
<dbReference type="SMART" id="SM00129">
    <property type="entry name" value="KISc"/>
    <property type="match status" value="1"/>
</dbReference>
<dbReference type="Pfam" id="PF23203">
    <property type="entry name" value="KIF21A"/>
    <property type="match status" value="1"/>
</dbReference>
<evidence type="ECO:0000256" key="2">
    <source>
        <dbReference type="ARBA" id="ARBA00004279"/>
    </source>
</evidence>
<evidence type="ECO:0000256" key="14">
    <source>
        <dbReference type="ARBA" id="ARBA00023212"/>
    </source>
</evidence>
<feature type="region of interest" description="Disordered" evidence="19">
    <location>
        <begin position="511"/>
        <end position="534"/>
    </location>
</feature>
<feature type="repeat" description="WD" evidence="16">
    <location>
        <begin position="1229"/>
        <end position="1260"/>
    </location>
</feature>
<feature type="region of interest" description="Disordered" evidence="19">
    <location>
        <begin position="882"/>
        <end position="903"/>
    </location>
</feature>
<evidence type="ECO:0000256" key="11">
    <source>
        <dbReference type="ARBA" id="ARBA00022840"/>
    </source>
</evidence>
<keyword evidence="14" id="KW-0206">Cytoskeleton</keyword>
<dbReference type="InterPro" id="IPR016024">
    <property type="entry name" value="ARM-type_fold"/>
</dbReference>
<feature type="repeat" description="WD" evidence="16">
    <location>
        <begin position="1466"/>
        <end position="1495"/>
    </location>
</feature>
<dbReference type="PROSITE" id="PS00678">
    <property type="entry name" value="WD_REPEATS_1"/>
    <property type="match status" value="1"/>
</dbReference>
<evidence type="ECO:0000259" key="20">
    <source>
        <dbReference type="PROSITE" id="PS50067"/>
    </source>
</evidence>
<keyword evidence="10 17" id="KW-0547">Nucleotide-binding</keyword>
<feature type="binding site" evidence="17">
    <location>
        <begin position="87"/>
        <end position="94"/>
    </location>
    <ligand>
        <name>ATP</name>
        <dbReference type="ChEBI" id="CHEBI:30616"/>
    </ligand>
</feature>
<dbReference type="CDD" id="cd22263">
    <property type="entry name" value="Rcc_KIF21A"/>
    <property type="match status" value="1"/>
</dbReference>
<dbReference type="FunFam" id="2.130.10.10:FF:001310">
    <property type="entry name" value="kinesin-like protein KIF21A isoform X2"/>
    <property type="match status" value="1"/>
</dbReference>
<organism evidence="21 22">
    <name type="scientific">Astyanax mexicanus</name>
    <name type="common">Blind cave fish</name>
    <name type="synonym">Astyanax fasciatus mexicanus</name>
    <dbReference type="NCBI Taxonomy" id="7994"/>
    <lineage>
        <taxon>Eukaryota</taxon>
        <taxon>Metazoa</taxon>
        <taxon>Chordata</taxon>
        <taxon>Craniata</taxon>
        <taxon>Vertebrata</taxon>
        <taxon>Euteleostomi</taxon>
        <taxon>Actinopterygii</taxon>
        <taxon>Neopterygii</taxon>
        <taxon>Teleostei</taxon>
        <taxon>Ostariophysi</taxon>
        <taxon>Characiformes</taxon>
        <taxon>Characoidei</taxon>
        <taxon>Acestrorhamphidae</taxon>
        <taxon>Acestrorhamphinae</taxon>
        <taxon>Astyanax</taxon>
    </lineage>
</organism>
<dbReference type="InterPro" id="IPR027640">
    <property type="entry name" value="Kinesin-like_fam"/>
</dbReference>
<feature type="coiled-coil region" evidence="18">
    <location>
        <begin position="599"/>
        <end position="781"/>
    </location>
</feature>
<accession>A0A8B9GRU6</accession>
<dbReference type="Gene3D" id="2.130.10.10">
    <property type="entry name" value="YVTN repeat-like/Quinoprotein amine dehydrogenase"/>
    <property type="match status" value="2"/>
</dbReference>
<dbReference type="Gene3D" id="3.40.850.10">
    <property type="entry name" value="Kinesin motor domain"/>
    <property type="match status" value="1"/>
</dbReference>
<dbReference type="InterPro" id="IPR015943">
    <property type="entry name" value="WD40/YVTN_repeat-like_dom_sf"/>
</dbReference>
<feature type="repeat" description="WD" evidence="16">
    <location>
        <begin position="1189"/>
        <end position="1228"/>
    </location>
</feature>
<feature type="compositionally biased region" description="Polar residues" evidence="19">
    <location>
        <begin position="1112"/>
        <end position="1122"/>
    </location>
</feature>
<name>A0A8B9GRU6_ASTMX</name>
<evidence type="ECO:0000256" key="10">
    <source>
        <dbReference type="ARBA" id="ARBA00022741"/>
    </source>
</evidence>
<evidence type="ECO:0000256" key="18">
    <source>
        <dbReference type="SAM" id="Coils"/>
    </source>
</evidence>
<comment type="subcellular location">
    <subcellularLocation>
        <location evidence="3">Cell projection</location>
        <location evidence="3">Axon</location>
    </subcellularLocation>
    <subcellularLocation>
        <location evidence="2">Cell projection</location>
        <location evidence="2">Dendrite</location>
    </subcellularLocation>
    <subcellularLocation>
        <location evidence="4">Cell projection</location>
        <location evidence="4">Growth cone</location>
    </subcellularLocation>
    <subcellularLocation>
        <location evidence="1">Cytoplasm</location>
        <location evidence="1">Cytoskeleton</location>
    </subcellularLocation>
</comment>